<feature type="domain" description="Beta-ketoacyl synthase-like N-terminal" evidence="2">
    <location>
        <begin position="4"/>
        <end position="113"/>
    </location>
</feature>
<dbReference type="GO" id="GO:0005829">
    <property type="term" value="C:cytosol"/>
    <property type="evidence" value="ECO:0007669"/>
    <property type="project" value="TreeGrafter"/>
</dbReference>
<dbReference type="InterPro" id="IPR016039">
    <property type="entry name" value="Thiolase-like"/>
</dbReference>
<dbReference type="SUPFAM" id="SSF53901">
    <property type="entry name" value="Thiolase-like"/>
    <property type="match status" value="1"/>
</dbReference>
<dbReference type="Gene3D" id="3.40.47.10">
    <property type="match status" value="1"/>
</dbReference>
<dbReference type="GO" id="GO:0004315">
    <property type="term" value="F:3-oxoacyl-[acyl-carrier-protein] synthase activity"/>
    <property type="evidence" value="ECO:0007669"/>
    <property type="project" value="TreeGrafter"/>
</dbReference>
<dbReference type="GO" id="GO:0006633">
    <property type="term" value="P:fatty acid biosynthetic process"/>
    <property type="evidence" value="ECO:0007669"/>
    <property type="project" value="TreeGrafter"/>
</dbReference>
<comment type="caution">
    <text evidence="3">The sequence shown here is derived from an EMBL/GenBank/DDBJ whole genome shotgun (WGS) entry which is preliminary data.</text>
</comment>
<protein>
    <recommendedName>
        <fullName evidence="2">Beta-ketoacyl synthase-like N-terminal domain-containing protein</fullName>
    </recommendedName>
</protein>
<name>X1NC83_9ZZZZ</name>
<dbReference type="EMBL" id="BARV01006714">
    <property type="protein sequence ID" value="GAI16279.1"/>
    <property type="molecule type" value="Genomic_DNA"/>
</dbReference>
<dbReference type="PANTHER" id="PTHR11712">
    <property type="entry name" value="POLYKETIDE SYNTHASE-RELATED"/>
    <property type="match status" value="1"/>
</dbReference>
<gene>
    <name evidence="3" type="ORF">S06H3_13757</name>
</gene>
<sequence length="194" mass="21414">MSMPRVVVTGMGTVNPLGLNVEEFWQGLVAGKSGIGLITRFDASNFYVKVDAEVKNFDPTKYMDLKAIDRSTRAVQFAVAAAKEAIKSAELDMTEECPERVGVSVGCMVESSYVVSHLLHHSLHCIAIPNISFNWHSFPTLADYSFHYTISIRLIISLNSHVIDRHLGTKAGKLQGNGSTHTSRGASYQRYFAF</sequence>
<dbReference type="InterPro" id="IPR014030">
    <property type="entry name" value="Ketoacyl_synth_N"/>
</dbReference>
<evidence type="ECO:0000259" key="2">
    <source>
        <dbReference type="Pfam" id="PF00109"/>
    </source>
</evidence>
<proteinExistence type="predicted"/>
<evidence type="ECO:0000313" key="3">
    <source>
        <dbReference type="EMBL" id="GAI16279.1"/>
    </source>
</evidence>
<organism evidence="3">
    <name type="scientific">marine sediment metagenome</name>
    <dbReference type="NCBI Taxonomy" id="412755"/>
    <lineage>
        <taxon>unclassified sequences</taxon>
        <taxon>metagenomes</taxon>
        <taxon>ecological metagenomes</taxon>
    </lineage>
</organism>
<reference evidence="3" key="1">
    <citation type="journal article" date="2014" name="Front. Microbiol.">
        <title>High frequency of phylogenetically diverse reductive dehalogenase-homologous genes in deep subseafloor sedimentary metagenomes.</title>
        <authorList>
            <person name="Kawai M."/>
            <person name="Futagami T."/>
            <person name="Toyoda A."/>
            <person name="Takaki Y."/>
            <person name="Nishi S."/>
            <person name="Hori S."/>
            <person name="Arai W."/>
            <person name="Tsubouchi T."/>
            <person name="Morono Y."/>
            <person name="Uchiyama I."/>
            <person name="Ito T."/>
            <person name="Fujiyama A."/>
            <person name="Inagaki F."/>
            <person name="Takami H."/>
        </authorList>
    </citation>
    <scope>NUCLEOTIDE SEQUENCE</scope>
    <source>
        <strain evidence="3">Expedition CK06-06</strain>
    </source>
</reference>
<dbReference type="InterPro" id="IPR000794">
    <property type="entry name" value="Beta-ketoacyl_synthase"/>
</dbReference>
<dbReference type="PANTHER" id="PTHR11712:SF336">
    <property type="entry name" value="3-OXOACYL-[ACYL-CARRIER-PROTEIN] SYNTHASE, MITOCHONDRIAL"/>
    <property type="match status" value="1"/>
</dbReference>
<accession>X1NC83</accession>
<dbReference type="AlphaFoldDB" id="X1NC83"/>
<evidence type="ECO:0000256" key="1">
    <source>
        <dbReference type="ARBA" id="ARBA00022679"/>
    </source>
</evidence>
<keyword evidence="1" id="KW-0808">Transferase</keyword>
<dbReference type="Pfam" id="PF00109">
    <property type="entry name" value="ketoacyl-synt"/>
    <property type="match status" value="1"/>
</dbReference>